<gene>
    <name evidence="4" type="ORF">HF203_10135</name>
</gene>
<dbReference type="InterPro" id="IPR011006">
    <property type="entry name" value="CheY-like_superfamily"/>
</dbReference>
<dbReference type="EMBL" id="JAAXKX010000013">
    <property type="protein sequence ID" value="NKN33580.1"/>
    <property type="molecule type" value="Genomic_DNA"/>
</dbReference>
<sequence length="431" mass="47316">MKILVVDDEAWMRRTLSVMLQKWGHEVLEAADGEEAWTRLQHEPIGMAICDWVMPRLSGLELCHRLRAAGFSHYVYLILLTGKDQTEDIYTAFDAGADDFINKPVNAKELQVRIKAGERVLQLEQALKTKNAELSRVNEALQASQAHVQRDLDAAAAVQRSLLPASSETGLPLRLAWAMAPAEQLAGDIFNFFRLDEHHLALYLIDVSGHGVPAAMFSVHLTQLLSPHPGTSGKAQLQPPTDSHPAMTVSSGFATAKAIAPQETLTDPVAVVTRLNQGFQVHDRNMIYCTMVYAVIDTHTGKGSLCQAGHPYPLLYRREGRVETLGGGGLPVGLIPDADYEAVDFQLQPGDRLLLYSDGVTECFAPDRSPFGLERLAETLRLARGASLDEAIDQIQEALERWRRPANGESPTLADDISMLAAELDAPQSSR</sequence>
<feature type="modified residue" description="4-aspartylphosphate" evidence="2">
    <location>
        <position position="51"/>
    </location>
</feature>
<keyword evidence="2" id="KW-0597">Phosphoprotein</keyword>
<evidence type="ECO:0000259" key="3">
    <source>
        <dbReference type="PROSITE" id="PS50110"/>
    </source>
</evidence>
<dbReference type="SUPFAM" id="SSF52172">
    <property type="entry name" value="CheY-like"/>
    <property type="match status" value="1"/>
</dbReference>
<proteinExistence type="predicted"/>
<dbReference type="Pfam" id="PF00072">
    <property type="entry name" value="Response_reg"/>
    <property type="match status" value="1"/>
</dbReference>
<evidence type="ECO:0000256" key="2">
    <source>
        <dbReference type="PROSITE-ProRule" id="PRU00169"/>
    </source>
</evidence>
<dbReference type="SMART" id="SM00448">
    <property type="entry name" value="REC"/>
    <property type="match status" value="1"/>
</dbReference>
<dbReference type="SMART" id="SM00331">
    <property type="entry name" value="PP2C_SIG"/>
    <property type="match status" value="1"/>
</dbReference>
<keyword evidence="1" id="KW-0378">Hydrolase</keyword>
<dbReference type="PANTHER" id="PTHR43156">
    <property type="entry name" value="STAGE II SPORULATION PROTEIN E-RELATED"/>
    <property type="match status" value="1"/>
</dbReference>
<evidence type="ECO:0000256" key="1">
    <source>
        <dbReference type="ARBA" id="ARBA00022801"/>
    </source>
</evidence>
<keyword evidence="5" id="KW-1185">Reference proteome</keyword>
<evidence type="ECO:0000313" key="4">
    <source>
        <dbReference type="EMBL" id="NKN33580.1"/>
    </source>
</evidence>
<dbReference type="Proteomes" id="UP000740754">
    <property type="component" value="Unassembled WGS sequence"/>
</dbReference>
<dbReference type="Pfam" id="PF07228">
    <property type="entry name" value="SpoIIE"/>
    <property type="match status" value="1"/>
</dbReference>
<dbReference type="PANTHER" id="PTHR43156:SF2">
    <property type="entry name" value="STAGE II SPORULATION PROTEIN E"/>
    <property type="match status" value="1"/>
</dbReference>
<protein>
    <submittedName>
        <fullName evidence="4">SpoIIE family protein phosphatase</fullName>
    </submittedName>
</protein>
<dbReference type="SUPFAM" id="SSF81606">
    <property type="entry name" value="PP2C-like"/>
    <property type="match status" value="1"/>
</dbReference>
<dbReference type="InterPro" id="IPR001932">
    <property type="entry name" value="PPM-type_phosphatase-like_dom"/>
</dbReference>
<organism evidence="4 5">
    <name type="scientific">Marichromatium bheemlicum</name>
    <dbReference type="NCBI Taxonomy" id="365339"/>
    <lineage>
        <taxon>Bacteria</taxon>
        <taxon>Pseudomonadati</taxon>
        <taxon>Pseudomonadota</taxon>
        <taxon>Gammaproteobacteria</taxon>
        <taxon>Chromatiales</taxon>
        <taxon>Chromatiaceae</taxon>
        <taxon>Marichromatium</taxon>
    </lineage>
</organism>
<comment type="caution">
    <text evidence="4">The sequence shown here is derived from an EMBL/GenBank/DDBJ whole genome shotgun (WGS) entry which is preliminary data.</text>
</comment>
<dbReference type="InterPro" id="IPR001789">
    <property type="entry name" value="Sig_transdc_resp-reg_receiver"/>
</dbReference>
<dbReference type="PROSITE" id="PS50110">
    <property type="entry name" value="RESPONSE_REGULATORY"/>
    <property type="match status" value="1"/>
</dbReference>
<dbReference type="RefSeq" id="WP_168669269.1">
    <property type="nucleotide sequence ID" value="NZ_JAAXKX010000013.1"/>
</dbReference>
<dbReference type="InterPro" id="IPR036457">
    <property type="entry name" value="PPM-type-like_dom_sf"/>
</dbReference>
<name>A0ABX1IB27_9GAMM</name>
<dbReference type="CDD" id="cd17574">
    <property type="entry name" value="REC_OmpR"/>
    <property type="match status" value="1"/>
</dbReference>
<reference evidence="4 5" key="1">
    <citation type="submission" date="2020-04" db="EMBL/GenBank/DDBJ databases">
        <title>Draft Whole-Genome sequence of Marichromatium bheemlicum DSM 18632, type strain.</title>
        <authorList>
            <person name="Kyndt J.A."/>
            <person name="Meyer T.E."/>
        </authorList>
    </citation>
    <scope>NUCLEOTIDE SEQUENCE [LARGE SCALE GENOMIC DNA]</scope>
    <source>
        <strain evidence="4 5">DSM 18632</strain>
    </source>
</reference>
<feature type="domain" description="Response regulatory" evidence="3">
    <location>
        <begin position="2"/>
        <end position="118"/>
    </location>
</feature>
<dbReference type="InterPro" id="IPR052016">
    <property type="entry name" value="Bact_Sigma-Reg"/>
</dbReference>
<evidence type="ECO:0000313" key="5">
    <source>
        <dbReference type="Proteomes" id="UP000740754"/>
    </source>
</evidence>
<dbReference type="Gene3D" id="3.40.50.2300">
    <property type="match status" value="1"/>
</dbReference>
<accession>A0ABX1IB27</accession>
<dbReference type="Gene3D" id="3.60.40.10">
    <property type="entry name" value="PPM-type phosphatase domain"/>
    <property type="match status" value="1"/>
</dbReference>